<sequence length="79" mass="8644">MTTISIEEIQQDLRGYLRRVAAGETLIIIESNQPVAEIRPVATPARGSRPFGLCAGEFAVPDDFDAPLPEDLLDSFEGR</sequence>
<evidence type="ECO:0000313" key="3">
    <source>
        <dbReference type="Proteomes" id="UP000075604"/>
    </source>
</evidence>
<evidence type="ECO:0000313" key="2">
    <source>
        <dbReference type="EMBL" id="KYF54292.1"/>
    </source>
</evidence>
<dbReference type="PANTHER" id="PTHR35377">
    <property type="entry name" value="ANTITOXIN VAPB49-RELATED-RELATED"/>
    <property type="match status" value="1"/>
</dbReference>
<dbReference type="InterPro" id="IPR036165">
    <property type="entry name" value="YefM-like_sf"/>
</dbReference>
<protein>
    <submittedName>
        <fullName evidence="2">Prevent-host-death protein</fullName>
    </submittedName>
</protein>
<accession>A0A150PF61</accession>
<gene>
    <name evidence="2" type="ORF">BE04_02440</name>
</gene>
<proteinExistence type="inferred from homology"/>
<evidence type="ECO:0000256" key="1">
    <source>
        <dbReference type="ARBA" id="ARBA00009981"/>
    </source>
</evidence>
<name>A0A150PF61_SORCE</name>
<dbReference type="EMBL" id="JELX01002785">
    <property type="protein sequence ID" value="KYF54292.1"/>
    <property type="molecule type" value="Genomic_DNA"/>
</dbReference>
<dbReference type="InterPro" id="IPR051416">
    <property type="entry name" value="phD-YefM_TA_antitoxins"/>
</dbReference>
<dbReference type="Proteomes" id="UP000075604">
    <property type="component" value="Unassembled WGS sequence"/>
</dbReference>
<dbReference type="AlphaFoldDB" id="A0A150PF61"/>
<comment type="caution">
    <text evidence="2">The sequence shown here is derived from an EMBL/GenBank/DDBJ whole genome shotgun (WGS) entry which is preliminary data.</text>
</comment>
<organism evidence="2 3">
    <name type="scientific">Sorangium cellulosum</name>
    <name type="common">Polyangium cellulosum</name>
    <dbReference type="NCBI Taxonomy" id="56"/>
    <lineage>
        <taxon>Bacteria</taxon>
        <taxon>Pseudomonadati</taxon>
        <taxon>Myxococcota</taxon>
        <taxon>Polyangia</taxon>
        <taxon>Polyangiales</taxon>
        <taxon>Polyangiaceae</taxon>
        <taxon>Sorangium</taxon>
    </lineage>
</organism>
<reference evidence="2 3" key="1">
    <citation type="submission" date="2014-02" db="EMBL/GenBank/DDBJ databases">
        <title>The small core and large imbalanced accessory genome model reveals a collaborative survival strategy of Sorangium cellulosum strains in nature.</title>
        <authorList>
            <person name="Han K."/>
            <person name="Peng R."/>
            <person name="Blom J."/>
            <person name="Li Y.-Z."/>
        </authorList>
    </citation>
    <scope>NUCLEOTIDE SEQUENCE [LARGE SCALE GENOMIC DNA]</scope>
    <source>
        <strain evidence="2 3">So0157-18</strain>
    </source>
</reference>
<comment type="similarity">
    <text evidence="1">Belongs to the phD/YefM antitoxin family.</text>
</comment>
<dbReference type="SUPFAM" id="SSF143120">
    <property type="entry name" value="YefM-like"/>
    <property type="match status" value="1"/>
</dbReference>